<comment type="caution">
    <text evidence="7">The sequence shown here is derived from an EMBL/GenBank/DDBJ whole genome shotgun (WGS) entry which is preliminary data.</text>
</comment>
<accession>A0A9X1XC69</accession>
<comment type="pathway">
    <text evidence="5">Cofactor biosynthesis; coenzyme A biosynthesis; CoA from (R)-pantothenate: step 5/5.</text>
</comment>
<organism evidence="7 8">
    <name type="scientific">Fictibacillus marinisediminis</name>
    <dbReference type="NCBI Taxonomy" id="2878389"/>
    <lineage>
        <taxon>Bacteria</taxon>
        <taxon>Bacillati</taxon>
        <taxon>Bacillota</taxon>
        <taxon>Bacilli</taxon>
        <taxon>Bacillales</taxon>
        <taxon>Fictibacillaceae</taxon>
        <taxon>Fictibacillus</taxon>
    </lineage>
</organism>
<keyword evidence="2 5" id="KW-0547">Nucleotide-binding</keyword>
<keyword evidence="5" id="KW-0963">Cytoplasm</keyword>
<keyword evidence="8" id="KW-1185">Reference proteome</keyword>
<dbReference type="NCBIfam" id="TIGR00152">
    <property type="entry name" value="dephospho-CoA kinase"/>
    <property type="match status" value="1"/>
</dbReference>
<dbReference type="InterPro" id="IPR001977">
    <property type="entry name" value="Depp_CoAkinase"/>
</dbReference>
<evidence type="ECO:0000256" key="3">
    <source>
        <dbReference type="ARBA" id="ARBA00022840"/>
    </source>
</evidence>
<dbReference type="GO" id="GO:0015937">
    <property type="term" value="P:coenzyme A biosynthetic process"/>
    <property type="evidence" value="ECO:0007669"/>
    <property type="project" value="UniProtKB-UniRule"/>
</dbReference>
<dbReference type="GO" id="GO:0004140">
    <property type="term" value="F:dephospho-CoA kinase activity"/>
    <property type="evidence" value="ECO:0007669"/>
    <property type="project" value="UniProtKB-UniRule"/>
</dbReference>
<name>A0A9X1XC69_9BACL</name>
<evidence type="ECO:0000256" key="5">
    <source>
        <dbReference type="HAMAP-Rule" id="MF_00376"/>
    </source>
</evidence>
<comment type="similarity">
    <text evidence="1 5">Belongs to the CoaE family.</text>
</comment>
<dbReference type="EC" id="2.7.1.24" evidence="5 6"/>
<evidence type="ECO:0000256" key="4">
    <source>
        <dbReference type="ARBA" id="ARBA00022993"/>
    </source>
</evidence>
<evidence type="ECO:0000256" key="2">
    <source>
        <dbReference type="ARBA" id="ARBA00022741"/>
    </source>
</evidence>
<comment type="function">
    <text evidence="5">Catalyzes the phosphorylation of the 3'-hydroxyl group of dephosphocoenzyme A to form coenzyme A.</text>
</comment>
<keyword evidence="4 5" id="KW-0173">Coenzyme A biosynthesis</keyword>
<dbReference type="FunFam" id="3.40.50.300:FF:000485">
    <property type="entry name" value="Dephospho-CoA kinase CAB5"/>
    <property type="match status" value="1"/>
</dbReference>
<sequence>MIIGLTGGIASGKSTVSNLLRSYNIPVVDADLIARQVVEQGQPAYVKIVENFGIEVIDEEKNLDRKKLGSVIFNDSAKRKVLNEIVHPAVRHEMKSQAAHYLNDGFSHVVMDIPLLFESDLTHMVDRTLLIFVDDEVQFSRLVMRDQFTEDEARSRIASQMPLKDKVKLADAVITNNGSLEELKVKLEAQLKEWNII</sequence>
<feature type="binding site" evidence="5">
    <location>
        <begin position="10"/>
        <end position="15"/>
    </location>
    <ligand>
        <name>ATP</name>
        <dbReference type="ChEBI" id="CHEBI:30616"/>
    </ligand>
</feature>
<dbReference type="Gene3D" id="3.40.50.300">
    <property type="entry name" value="P-loop containing nucleotide triphosphate hydrolases"/>
    <property type="match status" value="1"/>
</dbReference>
<dbReference type="GO" id="GO:0005737">
    <property type="term" value="C:cytoplasm"/>
    <property type="evidence" value="ECO:0007669"/>
    <property type="project" value="UniProtKB-SubCell"/>
</dbReference>
<dbReference type="PANTHER" id="PTHR10695">
    <property type="entry name" value="DEPHOSPHO-COA KINASE-RELATED"/>
    <property type="match status" value="1"/>
</dbReference>
<comment type="subcellular location">
    <subcellularLocation>
        <location evidence="5">Cytoplasm</location>
    </subcellularLocation>
</comment>
<reference evidence="7" key="1">
    <citation type="submission" date="2021-09" db="EMBL/GenBank/DDBJ databases">
        <title>Genome analysis of Fictibacillus sp. KIGAM418 isolated from marine sediment.</title>
        <authorList>
            <person name="Seo M.-J."/>
            <person name="Cho E.-S."/>
            <person name="Hwang C.Y."/>
        </authorList>
    </citation>
    <scope>NUCLEOTIDE SEQUENCE</scope>
    <source>
        <strain evidence="7">KIGAM418</strain>
    </source>
</reference>
<keyword evidence="3 5" id="KW-0067">ATP-binding</keyword>
<dbReference type="GO" id="GO:0005524">
    <property type="term" value="F:ATP binding"/>
    <property type="evidence" value="ECO:0007669"/>
    <property type="project" value="UniProtKB-UniRule"/>
</dbReference>
<comment type="catalytic activity">
    <reaction evidence="5">
        <text>3'-dephospho-CoA + ATP = ADP + CoA + H(+)</text>
        <dbReference type="Rhea" id="RHEA:18245"/>
        <dbReference type="ChEBI" id="CHEBI:15378"/>
        <dbReference type="ChEBI" id="CHEBI:30616"/>
        <dbReference type="ChEBI" id="CHEBI:57287"/>
        <dbReference type="ChEBI" id="CHEBI:57328"/>
        <dbReference type="ChEBI" id="CHEBI:456216"/>
        <dbReference type="EC" id="2.7.1.24"/>
    </reaction>
</comment>
<gene>
    <name evidence="5 7" type="primary">coaE</name>
    <name evidence="7" type="ORF">LCY76_15685</name>
</gene>
<dbReference type="RefSeq" id="WP_248253381.1">
    <property type="nucleotide sequence ID" value="NZ_JAIWJX010000002.1"/>
</dbReference>
<evidence type="ECO:0000313" key="8">
    <source>
        <dbReference type="Proteomes" id="UP001139011"/>
    </source>
</evidence>
<dbReference type="AlphaFoldDB" id="A0A9X1XC69"/>
<dbReference type="HAMAP" id="MF_00376">
    <property type="entry name" value="Dephospho_CoA_kinase"/>
    <property type="match status" value="1"/>
</dbReference>
<proteinExistence type="inferred from homology"/>
<dbReference type="PANTHER" id="PTHR10695:SF46">
    <property type="entry name" value="BIFUNCTIONAL COENZYME A SYNTHASE-RELATED"/>
    <property type="match status" value="1"/>
</dbReference>
<keyword evidence="5 7" id="KW-0808">Transferase</keyword>
<dbReference type="Pfam" id="PF01121">
    <property type="entry name" value="CoaE"/>
    <property type="match status" value="1"/>
</dbReference>
<dbReference type="InterPro" id="IPR027417">
    <property type="entry name" value="P-loop_NTPase"/>
</dbReference>
<dbReference type="Proteomes" id="UP001139011">
    <property type="component" value="Unassembled WGS sequence"/>
</dbReference>
<evidence type="ECO:0000313" key="7">
    <source>
        <dbReference type="EMBL" id="MCK6258019.1"/>
    </source>
</evidence>
<protein>
    <recommendedName>
        <fullName evidence="5 6">Dephospho-CoA kinase</fullName>
        <ecNumber evidence="5 6">2.7.1.24</ecNumber>
    </recommendedName>
    <alternativeName>
        <fullName evidence="5">Dephosphocoenzyme A kinase</fullName>
    </alternativeName>
</protein>
<keyword evidence="5 7" id="KW-0418">Kinase</keyword>
<dbReference type="EMBL" id="JAIWJX010000002">
    <property type="protein sequence ID" value="MCK6258019.1"/>
    <property type="molecule type" value="Genomic_DNA"/>
</dbReference>
<evidence type="ECO:0000256" key="1">
    <source>
        <dbReference type="ARBA" id="ARBA00009018"/>
    </source>
</evidence>
<evidence type="ECO:0000256" key="6">
    <source>
        <dbReference type="NCBIfam" id="TIGR00152"/>
    </source>
</evidence>
<dbReference type="PROSITE" id="PS51219">
    <property type="entry name" value="DPCK"/>
    <property type="match status" value="1"/>
</dbReference>
<dbReference type="CDD" id="cd02022">
    <property type="entry name" value="DPCK"/>
    <property type="match status" value="1"/>
</dbReference>
<dbReference type="SUPFAM" id="SSF52540">
    <property type="entry name" value="P-loop containing nucleoside triphosphate hydrolases"/>
    <property type="match status" value="1"/>
</dbReference>